<reference evidence="2 3" key="1">
    <citation type="submission" date="2018-07" db="EMBL/GenBank/DDBJ databases">
        <title>Chryseobacterium lacus sp. nov., isolated from lake water.</title>
        <authorList>
            <person name="Li C.-M."/>
        </authorList>
    </citation>
    <scope>NUCLEOTIDE SEQUENCE [LARGE SCALE GENOMIC DNA]</scope>
    <source>
        <strain evidence="2 3">YLOS41</strain>
    </source>
</reference>
<protein>
    <submittedName>
        <fullName evidence="2">Uncharacterized protein</fullName>
    </submittedName>
</protein>
<sequence>MFSEKFQILRSAKFILLILFFSAFQQMNAQKAETEDPTKVKSKGFQKTANPYIHYVYINGFKNYTVEKLEGKETGFHELRFHHVVSAMYTRQLMFDNFGKWQNEIEILGTEPMLVWRDIKLLKNSKETFTVFAGGISEWKEKYASISVFDSKRNDCLAENHPLRKQLIQFFSEKIWNLADAKAFEKAFHERNSKDLKNK</sequence>
<feature type="signal peptide" evidence="1">
    <location>
        <begin position="1"/>
        <end position="31"/>
    </location>
</feature>
<dbReference type="Proteomes" id="UP000252172">
    <property type="component" value="Unassembled WGS sequence"/>
</dbReference>
<proteinExistence type="predicted"/>
<gene>
    <name evidence="2" type="ORF">DQ356_07540</name>
</gene>
<name>A0A368MWX7_9FLAO</name>
<accession>A0A368MWX7</accession>
<organism evidence="2 3">
    <name type="scientific">Chryseobacterium lacus</name>
    <dbReference type="NCBI Taxonomy" id="2058346"/>
    <lineage>
        <taxon>Bacteria</taxon>
        <taxon>Pseudomonadati</taxon>
        <taxon>Bacteroidota</taxon>
        <taxon>Flavobacteriia</taxon>
        <taxon>Flavobacteriales</taxon>
        <taxon>Weeksellaceae</taxon>
        <taxon>Chryseobacterium group</taxon>
        <taxon>Chryseobacterium</taxon>
    </lineage>
</organism>
<evidence type="ECO:0000256" key="1">
    <source>
        <dbReference type="SAM" id="SignalP"/>
    </source>
</evidence>
<feature type="chain" id="PRO_5016620774" evidence="1">
    <location>
        <begin position="32"/>
        <end position="199"/>
    </location>
</feature>
<dbReference type="OrthoDB" id="1191413at2"/>
<dbReference type="RefSeq" id="WP_114303879.1">
    <property type="nucleotide sequence ID" value="NZ_QPIE01000005.1"/>
</dbReference>
<keyword evidence="3" id="KW-1185">Reference proteome</keyword>
<evidence type="ECO:0000313" key="3">
    <source>
        <dbReference type="Proteomes" id="UP000252172"/>
    </source>
</evidence>
<evidence type="ECO:0000313" key="2">
    <source>
        <dbReference type="EMBL" id="RCU42668.1"/>
    </source>
</evidence>
<dbReference type="AlphaFoldDB" id="A0A368MWX7"/>
<comment type="caution">
    <text evidence="2">The sequence shown here is derived from an EMBL/GenBank/DDBJ whole genome shotgun (WGS) entry which is preliminary data.</text>
</comment>
<dbReference type="EMBL" id="QPIE01000005">
    <property type="protein sequence ID" value="RCU42668.1"/>
    <property type="molecule type" value="Genomic_DNA"/>
</dbReference>
<keyword evidence="1" id="KW-0732">Signal</keyword>